<dbReference type="Proteomes" id="UP000245956">
    <property type="component" value="Unassembled WGS sequence"/>
</dbReference>
<name>A0A2U3EJ45_PURLI</name>
<feature type="region of interest" description="Disordered" evidence="1">
    <location>
        <begin position="182"/>
        <end position="206"/>
    </location>
</feature>
<dbReference type="AlphaFoldDB" id="A0A2U3EJ45"/>
<gene>
    <name evidence="2" type="ORF">PCL_07816</name>
</gene>
<organism evidence="2 3">
    <name type="scientific">Purpureocillium lilacinum</name>
    <name type="common">Paecilomyces lilacinus</name>
    <dbReference type="NCBI Taxonomy" id="33203"/>
    <lineage>
        <taxon>Eukaryota</taxon>
        <taxon>Fungi</taxon>
        <taxon>Dikarya</taxon>
        <taxon>Ascomycota</taxon>
        <taxon>Pezizomycotina</taxon>
        <taxon>Sordariomycetes</taxon>
        <taxon>Hypocreomycetidae</taxon>
        <taxon>Hypocreales</taxon>
        <taxon>Ophiocordycipitaceae</taxon>
        <taxon>Purpureocillium</taxon>
    </lineage>
</organism>
<dbReference type="EMBL" id="LCWV01000003">
    <property type="protein sequence ID" value="PWI74502.1"/>
    <property type="molecule type" value="Genomic_DNA"/>
</dbReference>
<evidence type="ECO:0000256" key="1">
    <source>
        <dbReference type="SAM" id="MobiDB-lite"/>
    </source>
</evidence>
<evidence type="ECO:0000313" key="2">
    <source>
        <dbReference type="EMBL" id="PWI74502.1"/>
    </source>
</evidence>
<evidence type="ECO:0000313" key="3">
    <source>
        <dbReference type="Proteomes" id="UP000245956"/>
    </source>
</evidence>
<comment type="caution">
    <text evidence="2">The sequence shown here is derived from an EMBL/GenBank/DDBJ whole genome shotgun (WGS) entry which is preliminary data.</text>
</comment>
<reference evidence="2 3" key="1">
    <citation type="journal article" date="2016" name="Front. Microbiol.">
        <title>Genome and transcriptome sequences reveal the specific parasitism of the nematophagous Purpureocillium lilacinum 36-1.</title>
        <authorList>
            <person name="Xie J."/>
            <person name="Li S."/>
            <person name="Mo C."/>
            <person name="Xiao X."/>
            <person name="Peng D."/>
            <person name="Wang G."/>
            <person name="Xiao Y."/>
        </authorList>
    </citation>
    <scope>NUCLEOTIDE SEQUENCE [LARGE SCALE GENOMIC DNA]</scope>
    <source>
        <strain evidence="2 3">36-1</strain>
    </source>
</reference>
<proteinExistence type="predicted"/>
<accession>A0A2U3EJ45</accession>
<protein>
    <submittedName>
        <fullName evidence="2">Uncharacterized protein</fullName>
    </submittedName>
</protein>
<sequence length="423" mass="44932">MTRSSVGGARAAFEVRDGRDGGGRWVAAVAGWVMVMHDSEASNVAPERCSSHEQYNGYCELRLQTVMKAAAGRPSSALDGRRRECVEWDWGGAHAEDGDEALAVAGASSSLSERMGMGCCRQMKLGGGARKERYSYVAIKGTGRGRADARIGEEGTLQSGDEATDWARMDGKLLLRKMRGVRRSGYSSQRHLGPASTVQRRDGTQAAGMDALEHSPAAPGKVPTFHVHLQASLAKLPEALVPAHVLPGLTRDGRYRYFPYYFSGHGKNPRLGAEEKPSLRHAFSCPWVRNPGPAARPAHIASLLTKVLCRCSGPAPPAHHHHLSPNCSSCAQPIVPCPAERRRNAGSRGATSGWLGMPLVWLQAGLPAATAARAPSGGAGFNGWSASKQGISLLPASVALARRASARLLGLISTVFVTASHQV</sequence>